<dbReference type="SUPFAM" id="SSF50978">
    <property type="entry name" value="WD40 repeat-like"/>
    <property type="match status" value="1"/>
</dbReference>
<organism evidence="4 5">
    <name type="scientific">Nematostella vectensis</name>
    <name type="common">Starlet sea anemone</name>
    <dbReference type="NCBI Taxonomy" id="45351"/>
    <lineage>
        <taxon>Eukaryota</taxon>
        <taxon>Metazoa</taxon>
        <taxon>Cnidaria</taxon>
        <taxon>Anthozoa</taxon>
        <taxon>Hexacorallia</taxon>
        <taxon>Actiniaria</taxon>
        <taxon>Edwardsiidae</taxon>
        <taxon>Nematostella</taxon>
    </lineage>
</organism>
<evidence type="ECO:0000313" key="4">
    <source>
        <dbReference type="EMBL" id="EDO40269.1"/>
    </source>
</evidence>
<dbReference type="PhylomeDB" id="A7S7N8"/>
<dbReference type="SMART" id="SM00320">
    <property type="entry name" value="WD40"/>
    <property type="match status" value="2"/>
</dbReference>
<dbReference type="Pfam" id="PF00400">
    <property type="entry name" value="WD40"/>
    <property type="match status" value="1"/>
</dbReference>
<dbReference type="InterPro" id="IPR001680">
    <property type="entry name" value="WD40_rpt"/>
</dbReference>
<dbReference type="InterPro" id="IPR045151">
    <property type="entry name" value="DCAF8"/>
</dbReference>
<evidence type="ECO:0000256" key="2">
    <source>
        <dbReference type="ARBA" id="ARBA00022737"/>
    </source>
</evidence>
<name>A7S7N8_NEMVE</name>
<keyword evidence="5" id="KW-1185">Reference proteome</keyword>
<accession>A7S7N8</accession>
<gene>
    <name evidence="4" type="ORF">NEMVEDRAFT_v1g27463</name>
</gene>
<feature type="repeat" description="WD" evidence="3">
    <location>
        <begin position="29"/>
        <end position="71"/>
    </location>
</feature>
<dbReference type="InterPro" id="IPR036322">
    <property type="entry name" value="WD40_repeat_dom_sf"/>
</dbReference>
<dbReference type="InterPro" id="IPR015943">
    <property type="entry name" value="WD40/YVTN_repeat-like_dom_sf"/>
</dbReference>
<dbReference type="PANTHER" id="PTHR15574:SF43">
    <property type="entry name" value="DDB1- AND CUL4-ASSOCIATED FACTOR 5"/>
    <property type="match status" value="1"/>
</dbReference>
<dbReference type="EMBL" id="DS469594">
    <property type="protein sequence ID" value="EDO40269.1"/>
    <property type="molecule type" value="Genomic_DNA"/>
</dbReference>
<dbReference type="AlphaFoldDB" id="A7S7N8"/>
<keyword evidence="1 3" id="KW-0853">WD repeat</keyword>
<evidence type="ECO:0000256" key="3">
    <source>
        <dbReference type="PROSITE-ProRule" id="PRU00221"/>
    </source>
</evidence>
<sequence length="165" mass="18768">RELYGSSVSCSSLLAAKFASCKDLFRKDLRGHFGCVNAIEFSNKGGELVVSGGDDRRVLVWDIERSLTNTKLSPAQMKGQHRSNIFCTVFSNDNNLIYSAGNYHITTYYIRMTFGWLQDLVKLEIFCAKNLTCYFSFFFRGETVGVFIHDDPVYCLSIHPEDNVF</sequence>
<protein>
    <submittedName>
        <fullName evidence="4">Uncharacterized protein</fullName>
    </submittedName>
</protein>
<dbReference type="PROSITE" id="PS50294">
    <property type="entry name" value="WD_REPEATS_REGION"/>
    <property type="match status" value="1"/>
</dbReference>
<dbReference type="InterPro" id="IPR019775">
    <property type="entry name" value="WD40_repeat_CS"/>
</dbReference>
<dbReference type="PROSITE" id="PS50082">
    <property type="entry name" value="WD_REPEATS_2"/>
    <property type="match status" value="1"/>
</dbReference>
<dbReference type="eggNOG" id="KOG4227">
    <property type="taxonomic scope" value="Eukaryota"/>
</dbReference>
<dbReference type="STRING" id="45351.A7S7N8"/>
<dbReference type="PANTHER" id="PTHR15574">
    <property type="entry name" value="WD REPEAT DOMAIN-CONTAINING FAMILY"/>
    <property type="match status" value="1"/>
</dbReference>
<keyword evidence="2" id="KW-0677">Repeat</keyword>
<reference evidence="4 5" key="1">
    <citation type="journal article" date="2007" name="Science">
        <title>Sea anemone genome reveals ancestral eumetazoan gene repertoire and genomic organization.</title>
        <authorList>
            <person name="Putnam N.H."/>
            <person name="Srivastava M."/>
            <person name="Hellsten U."/>
            <person name="Dirks B."/>
            <person name="Chapman J."/>
            <person name="Salamov A."/>
            <person name="Terry A."/>
            <person name="Shapiro H."/>
            <person name="Lindquist E."/>
            <person name="Kapitonov V.V."/>
            <person name="Jurka J."/>
            <person name="Genikhovich G."/>
            <person name="Grigoriev I.V."/>
            <person name="Lucas S.M."/>
            <person name="Steele R.E."/>
            <person name="Finnerty J.R."/>
            <person name="Technau U."/>
            <person name="Martindale M.Q."/>
            <person name="Rokhsar D.S."/>
        </authorList>
    </citation>
    <scope>NUCLEOTIDE SEQUENCE [LARGE SCALE GENOMIC DNA]</scope>
    <source>
        <strain evidence="5">CH2 X CH6</strain>
    </source>
</reference>
<dbReference type="PROSITE" id="PS00678">
    <property type="entry name" value="WD_REPEATS_1"/>
    <property type="match status" value="1"/>
</dbReference>
<dbReference type="Gene3D" id="2.130.10.10">
    <property type="entry name" value="YVTN repeat-like/Quinoprotein amine dehydrogenase"/>
    <property type="match status" value="1"/>
</dbReference>
<dbReference type="InParanoid" id="A7S7N8"/>
<evidence type="ECO:0000313" key="5">
    <source>
        <dbReference type="Proteomes" id="UP000001593"/>
    </source>
</evidence>
<dbReference type="HOGENOM" id="CLU_1630969_0_0_1"/>
<evidence type="ECO:0000256" key="1">
    <source>
        <dbReference type="ARBA" id="ARBA00022574"/>
    </source>
</evidence>
<dbReference type="Proteomes" id="UP000001593">
    <property type="component" value="Unassembled WGS sequence"/>
</dbReference>
<feature type="non-terminal residue" evidence="4">
    <location>
        <position position="165"/>
    </location>
</feature>
<proteinExistence type="predicted"/>
<feature type="non-terminal residue" evidence="4">
    <location>
        <position position="1"/>
    </location>
</feature>